<dbReference type="Proteomes" id="UP000502260">
    <property type="component" value="Chromosome"/>
</dbReference>
<keyword evidence="2" id="KW-1185">Reference proteome</keyword>
<reference evidence="2" key="1">
    <citation type="submission" date="2020-03" db="EMBL/GenBank/DDBJ databases">
        <title>Complete genome sequence of sulfur-oxidizing bacterium skT11.</title>
        <authorList>
            <person name="Kanda M."/>
            <person name="Kojima H."/>
            <person name="Fukui M."/>
        </authorList>
    </citation>
    <scope>NUCLEOTIDE SEQUENCE [LARGE SCALE GENOMIC DNA]</scope>
    <source>
        <strain evidence="2">skT11</strain>
    </source>
</reference>
<evidence type="ECO:0000313" key="1">
    <source>
        <dbReference type="EMBL" id="BCB28446.1"/>
    </source>
</evidence>
<protein>
    <submittedName>
        <fullName evidence="1">Uncharacterized protein</fullName>
    </submittedName>
</protein>
<name>A0A6F8VHE5_9PROT</name>
<sequence length="51" mass="5864">MMANSKQPLGKNGFKYREQYGVIILCDDAEAQERLFNQLKAQGYKLRVVTV</sequence>
<dbReference type="EMBL" id="AP022853">
    <property type="protein sequence ID" value="BCB28446.1"/>
    <property type="molecule type" value="Genomic_DNA"/>
</dbReference>
<gene>
    <name evidence="1" type="ORF">SKTS_33320</name>
</gene>
<dbReference type="AlphaFoldDB" id="A0A6F8VHE5"/>
<dbReference type="KEGG" id="slac:SKTS_33320"/>
<organism evidence="1 2">
    <name type="scientific">Sulfurimicrobium lacus</name>
    <dbReference type="NCBI Taxonomy" id="2715678"/>
    <lineage>
        <taxon>Bacteria</taxon>
        <taxon>Pseudomonadati</taxon>
        <taxon>Pseudomonadota</taxon>
        <taxon>Betaproteobacteria</taxon>
        <taxon>Nitrosomonadales</taxon>
        <taxon>Sulfuricellaceae</taxon>
        <taxon>Sulfurimicrobium</taxon>
    </lineage>
</organism>
<accession>A0A6F8VHE5</accession>
<proteinExistence type="predicted"/>
<evidence type="ECO:0000313" key="2">
    <source>
        <dbReference type="Proteomes" id="UP000502260"/>
    </source>
</evidence>